<reference evidence="2" key="1">
    <citation type="submission" date="2022-12" db="EMBL/GenBank/DDBJ databases">
        <title>Gycomyces niveus sp.nov.,a novel actinomycete isolated from soil in Shouguan.</title>
        <authorList>
            <person name="Yang X."/>
        </authorList>
    </citation>
    <scope>NUCLEOTIDE SEQUENCE</scope>
    <source>
        <strain evidence="2">NEAU-A15</strain>
    </source>
</reference>
<keyword evidence="1" id="KW-0472">Membrane</keyword>
<proteinExistence type="predicted"/>
<evidence type="ECO:0000313" key="2">
    <source>
        <dbReference type="EMBL" id="MDA1361786.1"/>
    </source>
</evidence>
<dbReference type="RefSeq" id="WP_270111819.1">
    <property type="nucleotide sequence ID" value="NZ_JAPZVP010000016.1"/>
</dbReference>
<evidence type="ECO:0000313" key="3">
    <source>
        <dbReference type="Proteomes" id="UP001146067"/>
    </source>
</evidence>
<organism evidence="2 3">
    <name type="scientific">Glycomyces luteolus</name>
    <dbReference type="NCBI Taxonomy" id="2670330"/>
    <lineage>
        <taxon>Bacteria</taxon>
        <taxon>Bacillati</taxon>
        <taxon>Actinomycetota</taxon>
        <taxon>Actinomycetes</taxon>
        <taxon>Glycomycetales</taxon>
        <taxon>Glycomycetaceae</taxon>
        <taxon>Glycomyces</taxon>
    </lineage>
</organism>
<keyword evidence="3" id="KW-1185">Reference proteome</keyword>
<name>A0A9X3PCR8_9ACTN</name>
<protein>
    <submittedName>
        <fullName evidence="2">Uncharacterized protein</fullName>
    </submittedName>
</protein>
<dbReference type="AlphaFoldDB" id="A0A9X3PCR8"/>
<feature type="transmembrane region" description="Helical" evidence="1">
    <location>
        <begin position="143"/>
        <end position="168"/>
    </location>
</feature>
<dbReference type="EMBL" id="JAPZVP010000016">
    <property type="protein sequence ID" value="MDA1361786.1"/>
    <property type="molecule type" value="Genomic_DNA"/>
</dbReference>
<feature type="transmembrane region" description="Helical" evidence="1">
    <location>
        <begin position="100"/>
        <end position="123"/>
    </location>
</feature>
<gene>
    <name evidence="2" type="ORF">O1R50_19315</name>
</gene>
<keyword evidence="1" id="KW-1133">Transmembrane helix</keyword>
<feature type="transmembrane region" description="Helical" evidence="1">
    <location>
        <begin position="65"/>
        <end position="88"/>
    </location>
</feature>
<dbReference type="Proteomes" id="UP001146067">
    <property type="component" value="Unassembled WGS sequence"/>
</dbReference>
<accession>A0A9X3PCR8</accession>
<feature type="transmembrane region" description="Helical" evidence="1">
    <location>
        <begin position="12"/>
        <end position="30"/>
    </location>
</feature>
<keyword evidence="1" id="KW-0812">Transmembrane</keyword>
<sequence>MRIPARPPEVGQAVAVLWTVAIAFAAAFTLKLAGLGTFHEEGRAAQYRAARIEGTDPDLLESVPILLEIGAFLASLNYGLAAFLFICAARSVGIGARRSFTLTVSASIWAALGCLGQPALWLRMHTAGRESTVDILDRILETLPWWVPAADVLAAAALLAALVALAMLRDDNALWFRGARPRNS</sequence>
<evidence type="ECO:0000256" key="1">
    <source>
        <dbReference type="SAM" id="Phobius"/>
    </source>
</evidence>
<comment type="caution">
    <text evidence="2">The sequence shown here is derived from an EMBL/GenBank/DDBJ whole genome shotgun (WGS) entry which is preliminary data.</text>
</comment>